<feature type="domain" description="Cell envelope-related transcriptional attenuator" evidence="4">
    <location>
        <begin position="82"/>
        <end position="232"/>
    </location>
</feature>
<comment type="similarity">
    <text evidence="1">Belongs to the LytR/CpsA/Psr (LCP) family.</text>
</comment>
<dbReference type="RefSeq" id="WP_376846332.1">
    <property type="nucleotide sequence ID" value="NZ_JBHSFW010000006.1"/>
</dbReference>
<reference evidence="6" key="1">
    <citation type="journal article" date="2019" name="Int. J. Syst. Evol. Microbiol.">
        <title>The Global Catalogue of Microorganisms (GCM) 10K type strain sequencing project: providing services to taxonomists for standard genome sequencing and annotation.</title>
        <authorList>
            <consortium name="The Broad Institute Genomics Platform"/>
            <consortium name="The Broad Institute Genome Sequencing Center for Infectious Disease"/>
            <person name="Wu L."/>
            <person name="Ma J."/>
        </authorList>
    </citation>
    <scope>NUCLEOTIDE SEQUENCE [LARGE SCALE GENOMIC DNA]</scope>
    <source>
        <strain evidence="6">CGMCC 1.16306</strain>
    </source>
</reference>
<evidence type="ECO:0000256" key="1">
    <source>
        <dbReference type="ARBA" id="ARBA00006068"/>
    </source>
</evidence>
<evidence type="ECO:0000259" key="4">
    <source>
        <dbReference type="Pfam" id="PF03816"/>
    </source>
</evidence>
<keyword evidence="6" id="KW-1185">Reference proteome</keyword>
<dbReference type="EMBL" id="JBHSFW010000006">
    <property type="protein sequence ID" value="MFC4619238.1"/>
    <property type="molecule type" value="Genomic_DNA"/>
</dbReference>
<feature type="transmembrane region" description="Helical" evidence="3">
    <location>
        <begin position="9"/>
        <end position="31"/>
    </location>
</feature>
<evidence type="ECO:0000313" key="5">
    <source>
        <dbReference type="EMBL" id="MFC4619238.1"/>
    </source>
</evidence>
<protein>
    <submittedName>
        <fullName evidence="5">LCP family protein</fullName>
    </submittedName>
</protein>
<keyword evidence="3" id="KW-0812">Transmembrane</keyword>
<feature type="region of interest" description="Disordered" evidence="2">
    <location>
        <begin position="42"/>
        <end position="63"/>
    </location>
</feature>
<gene>
    <name evidence="5" type="ORF">ACFO4N_10985</name>
</gene>
<evidence type="ECO:0000256" key="2">
    <source>
        <dbReference type="SAM" id="MobiDB-lite"/>
    </source>
</evidence>
<sequence length="312" mass="34979">MVRTLKKTLIIVGIVLGVIVIGVGGYAYYLYHMAQKTAEKIYEPPKKGEKHIPVSKPGDDGNKRPLSFLLMGVDQRKGDVGRSDTLIVATLNPKNNSMKMVSIPRDTRVNIPADGPHGGIHKINAAYAYGGPELAIETVKSFLDIPIDYYVRINMEGFADLVDAVGGVTVYNNGTAWHDEGFYKKGYYYAKGKLDLDGPKALGYVRMRHFDSDFGRNERQREVIQAIVNKAANFSSLTRYDNILNAVGNNVKTDLTFSDMKDLVSDYRDARNHITSYEMKGDGRMIDKTYYFVVSDAEKQKVHDMIMKELKS</sequence>
<dbReference type="InterPro" id="IPR004474">
    <property type="entry name" value="LytR_CpsA_psr"/>
</dbReference>
<dbReference type="PANTHER" id="PTHR33392:SF6">
    <property type="entry name" value="POLYISOPRENYL-TEICHOIC ACID--PEPTIDOGLYCAN TEICHOIC ACID TRANSFERASE TAGU"/>
    <property type="match status" value="1"/>
</dbReference>
<keyword evidence="3" id="KW-0472">Membrane</keyword>
<dbReference type="NCBIfam" id="TIGR00350">
    <property type="entry name" value="lytR_cpsA_psr"/>
    <property type="match status" value="1"/>
</dbReference>
<dbReference type="PANTHER" id="PTHR33392">
    <property type="entry name" value="POLYISOPRENYL-TEICHOIC ACID--PEPTIDOGLYCAN TEICHOIC ACID TRANSFERASE TAGU"/>
    <property type="match status" value="1"/>
</dbReference>
<evidence type="ECO:0000256" key="3">
    <source>
        <dbReference type="SAM" id="Phobius"/>
    </source>
</evidence>
<dbReference type="Gene3D" id="3.40.630.190">
    <property type="entry name" value="LCP protein"/>
    <property type="match status" value="1"/>
</dbReference>
<dbReference type="InterPro" id="IPR050922">
    <property type="entry name" value="LytR/CpsA/Psr_CW_biosynth"/>
</dbReference>
<organism evidence="5 6">
    <name type="scientific">Camelliibacillus cellulosilyticus</name>
    <dbReference type="NCBI Taxonomy" id="2174486"/>
    <lineage>
        <taxon>Bacteria</taxon>
        <taxon>Bacillati</taxon>
        <taxon>Bacillota</taxon>
        <taxon>Bacilli</taxon>
        <taxon>Bacillales</taxon>
        <taxon>Sporolactobacillaceae</taxon>
        <taxon>Camelliibacillus</taxon>
    </lineage>
</organism>
<keyword evidence="3" id="KW-1133">Transmembrane helix</keyword>
<accession>A0ABV9GM46</accession>
<proteinExistence type="inferred from homology"/>
<dbReference type="Proteomes" id="UP001596022">
    <property type="component" value="Unassembled WGS sequence"/>
</dbReference>
<name>A0ABV9GM46_9BACL</name>
<dbReference type="Pfam" id="PF03816">
    <property type="entry name" value="LytR_cpsA_psr"/>
    <property type="match status" value="1"/>
</dbReference>
<evidence type="ECO:0000313" key="6">
    <source>
        <dbReference type="Proteomes" id="UP001596022"/>
    </source>
</evidence>
<comment type="caution">
    <text evidence="5">The sequence shown here is derived from an EMBL/GenBank/DDBJ whole genome shotgun (WGS) entry which is preliminary data.</text>
</comment>